<dbReference type="InterPro" id="IPR021533">
    <property type="entry name" value="PepSY-like"/>
</dbReference>
<protein>
    <submittedName>
        <fullName evidence="3">Putative periplasmic protein</fullName>
    </submittedName>
</protein>
<accession>A0A077EIM6</accession>
<dbReference type="RefSeq" id="WP_021348707.1">
    <property type="nucleotide sequence ID" value="NZ_CP007547.1"/>
</dbReference>
<organism evidence="3 4">
    <name type="scientific">Elizabethkingia anophelis NUHP1</name>
    <dbReference type="NCBI Taxonomy" id="1338011"/>
    <lineage>
        <taxon>Bacteria</taxon>
        <taxon>Pseudomonadati</taxon>
        <taxon>Bacteroidota</taxon>
        <taxon>Flavobacteriia</taxon>
        <taxon>Flavobacteriales</taxon>
        <taxon>Weeksellaceae</taxon>
        <taxon>Elizabethkingia</taxon>
    </lineage>
</organism>
<dbReference type="STRING" id="1338011.BD94_2264"/>
<dbReference type="Proteomes" id="UP000028933">
    <property type="component" value="Chromosome"/>
</dbReference>
<keyword evidence="1" id="KW-0732">Signal</keyword>
<evidence type="ECO:0000259" key="2">
    <source>
        <dbReference type="Pfam" id="PF11396"/>
    </source>
</evidence>
<dbReference type="EMBL" id="CP007547">
    <property type="protein sequence ID" value="AIL46039.1"/>
    <property type="molecule type" value="Genomic_DNA"/>
</dbReference>
<evidence type="ECO:0000313" key="3">
    <source>
        <dbReference type="EMBL" id="AIL46039.1"/>
    </source>
</evidence>
<dbReference type="HOGENOM" id="CLU_111475_0_0_10"/>
<feature type="chain" id="PRO_5001717764" evidence="1">
    <location>
        <begin position="20"/>
        <end position="154"/>
    </location>
</feature>
<dbReference type="Gene3D" id="3.40.1420.30">
    <property type="match status" value="1"/>
</dbReference>
<reference evidence="3 4" key="1">
    <citation type="journal article" date="2013" name="Lancet">
        <title>First case of E anophelis outbreak in an intensive-care unit.</title>
        <authorList>
            <person name="Teo J."/>
            <person name="Tan S.Y."/>
            <person name="Tay M."/>
            <person name="Ding Y."/>
            <person name="Kjelleberg S."/>
            <person name="Givskov M."/>
            <person name="Lin R.T."/>
            <person name="Yang L."/>
        </authorList>
    </citation>
    <scope>NUCLEOTIDE SEQUENCE [LARGE SCALE GENOMIC DNA]</scope>
    <source>
        <strain evidence="3 4">NUHP1</strain>
    </source>
</reference>
<sequence>MKKVFLTLLSVFTLSTAFISCNDGGDVAIETQEVKSTDLPAKAQALIRTSYADVQVKEVRRADLGDNKFFYAVELADGSRLDFDTNGDWVTIDSRVKAVPATAVPANISSYVKTNYPSKDIMYINKNVKGYFVKLTTNIKLSFDANGNFVSNDW</sequence>
<feature type="domain" description="Putative beta-lactamase-inhibitor-like PepSY-like" evidence="2">
    <location>
        <begin position="71"/>
        <end position="150"/>
    </location>
</feature>
<gene>
    <name evidence="3" type="ORF">BD94_2264</name>
</gene>
<dbReference type="eggNOG" id="COG3212">
    <property type="taxonomic scope" value="Bacteria"/>
</dbReference>
<dbReference type="KEGG" id="eao:BD94_2264"/>
<feature type="signal peptide" evidence="1">
    <location>
        <begin position="1"/>
        <end position="19"/>
    </location>
</feature>
<evidence type="ECO:0000256" key="1">
    <source>
        <dbReference type="SAM" id="SignalP"/>
    </source>
</evidence>
<dbReference type="PROSITE" id="PS51257">
    <property type="entry name" value="PROKAR_LIPOPROTEIN"/>
    <property type="match status" value="1"/>
</dbReference>
<proteinExistence type="predicted"/>
<dbReference type="SUPFAM" id="SSF160574">
    <property type="entry name" value="BT0923-like"/>
    <property type="match status" value="1"/>
</dbReference>
<name>A0A077EIM6_9FLAO</name>
<evidence type="ECO:0000313" key="4">
    <source>
        <dbReference type="Proteomes" id="UP000028933"/>
    </source>
</evidence>
<feature type="domain" description="Putative beta-lactamase-inhibitor-like PepSY-like" evidence="2">
    <location>
        <begin position="31"/>
        <end position="63"/>
    </location>
</feature>
<dbReference type="AlphaFoldDB" id="A0A077EIM6"/>
<dbReference type="Pfam" id="PF11396">
    <property type="entry name" value="PepSY_like"/>
    <property type="match status" value="2"/>
</dbReference>